<sequence length="115" mass="13769">MDRVNHLLDRRAQTGNEDRHPMIDAHAHVALQTSVGLMHDLIDRDRADHRVRMLGTVLDQRLLDLREPCVEQFRRPRIERGKGSDDARLALREHQFRVAHDEHRRRYNRQRQTLQ</sequence>
<proteinExistence type="predicted"/>
<dbReference type="KEGG" id="brh:RBRH_03082"/>
<gene>
    <name evidence="1" type="ordered locus">RBRH_03082</name>
</gene>
<reference evidence="1 2" key="1">
    <citation type="journal article" date="2011" name="J. Bacteriol.">
        <title>Complete genome sequence of Burkholderia rhizoxinica, an endosymbiont of Rhizopus microsporus.</title>
        <authorList>
            <person name="Lackner G."/>
            <person name="Moebius N."/>
            <person name="Partida-Martinez L."/>
            <person name="Hertweck C."/>
        </authorList>
    </citation>
    <scope>NUCLEOTIDE SEQUENCE [LARGE SCALE GENOMIC DNA]</scope>
    <source>
        <strain evidence="2">DSM 19002 / CIP 109453 / HKI 454</strain>
    </source>
</reference>
<dbReference type="EMBL" id="FR687359">
    <property type="protein sequence ID" value="CBW76257.1"/>
    <property type="molecule type" value="Genomic_DNA"/>
</dbReference>
<dbReference type="HOGENOM" id="CLU_2104440_0_0_4"/>
<dbReference type="STRING" id="882378.RBRH_03082"/>
<dbReference type="Proteomes" id="UP000007437">
    <property type="component" value="Chromosome"/>
</dbReference>
<evidence type="ECO:0000313" key="2">
    <source>
        <dbReference type="Proteomes" id="UP000007437"/>
    </source>
</evidence>
<name>E5AMM5_MYCRK</name>
<dbReference type="AlphaFoldDB" id="E5AMM5"/>
<protein>
    <submittedName>
        <fullName evidence="1">Uncharacterized protein</fullName>
    </submittedName>
</protein>
<accession>E5AMM5</accession>
<evidence type="ECO:0000313" key="1">
    <source>
        <dbReference type="EMBL" id="CBW76257.1"/>
    </source>
</evidence>
<organism evidence="1 2">
    <name type="scientific">Mycetohabitans rhizoxinica (strain DSM 19002 / CIP 109453 / HKI 454)</name>
    <name type="common">Paraburkholderia rhizoxinica</name>
    <dbReference type="NCBI Taxonomy" id="882378"/>
    <lineage>
        <taxon>Bacteria</taxon>
        <taxon>Pseudomonadati</taxon>
        <taxon>Pseudomonadota</taxon>
        <taxon>Betaproteobacteria</taxon>
        <taxon>Burkholderiales</taxon>
        <taxon>Burkholderiaceae</taxon>
        <taxon>Mycetohabitans</taxon>
    </lineage>
</organism>